<evidence type="ECO:0000256" key="1">
    <source>
        <dbReference type="SAM" id="Coils"/>
    </source>
</evidence>
<dbReference type="OrthoDB" id="6538146at2759"/>
<gene>
    <name evidence="2" type="ORF">OSB1V03_LOCUS22858</name>
</gene>
<feature type="coiled-coil region" evidence="1">
    <location>
        <begin position="2"/>
        <end position="29"/>
    </location>
</feature>
<sequence>MIKKLEQQRQELDERRKAYQKDLEAFELISKDMEEIRRVNTMDSTMRSMCL</sequence>
<organism evidence="2">
    <name type="scientific">Medioppia subpectinata</name>
    <dbReference type="NCBI Taxonomy" id="1979941"/>
    <lineage>
        <taxon>Eukaryota</taxon>
        <taxon>Metazoa</taxon>
        <taxon>Ecdysozoa</taxon>
        <taxon>Arthropoda</taxon>
        <taxon>Chelicerata</taxon>
        <taxon>Arachnida</taxon>
        <taxon>Acari</taxon>
        <taxon>Acariformes</taxon>
        <taxon>Sarcoptiformes</taxon>
        <taxon>Oribatida</taxon>
        <taxon>Brachypylina</taxon>
        <taxon>Oppioidea</taxon>
        <taxon>Oppiidae</taxon>
        <taxon>Medioppia</taxon>
    </lineage>
</organism>
<dbReference type="EMBL" id="OC906599">
    <property type="protein sequence ID" value="CAD7650438.1"/>
    <property type="molecule type" value="Genomic_DNA"/>
</dbReference>
<evidence type="ECO:0000313" key="2">
    <source>
        <dbReference type="EMBL" id="CAD7650438.1"/>
    </source>
</evidence>
<dbReference type="Proteomes" id="UP000759131">
    <property type="component" value="Unassembled WGS sequence"/>
</dbReference>
<reference evidence="2" key="1">
    <citation type="submission" date="2020-11" db="EMBL/GenBank/DDBJ databases">
        <authorList>
            <person name="Tran Van P."/>
        </authorList>
    </citation>
    <scope>NUCLEOTIDE SEQUENCE</scope>
</reference>
<name>A0A7R9LYT1_9ACAR</name>
<keyword evidence="1" id="KW-0175">Coiled coil</keyword>
<protein>
    <submittedName>
        <fullName evidence="2">Uncharacterized protein</fullName>
    </submittedName>
</protein>
<dbReference type="EMBL" id="CAJPIZ010052024">
    <property type="protein sequence ID" value="CAG2122913.1"/>
    <property type="molecule type" value="Genomic_DNA"/>
</dbReference>
<accession>A0A7R9LYT1</accession>
<evidence type="ECO:0000313" key="3">
    <source>
        <dbReference type="Proteomes" id="UP000759131"/>
    </source>
</evidence>
<dbReference type="AlphaFoldDB" id="A0A7R9LYT1"/>
<keyword evidence="3" id="KW-1185">Reference proteome</keyword>
<proteinExistence type="predicted"/>